<dbReference type="Proteomes" id="UP001500879">
    <property type="component" value="Unassembled WGS sequence"/>
</dbReference>
<gene>
    <name evidence="2" type="ORF">GCM10010357_11620</name>
</gene>
<proteinExistence type="predicted"/>
<feature type="region of interest" description="Disordered" evidence="1">
    <location>
        <begin position="77"/>
        <end position="104"/>
    </location>
</feature>
<evidence type="ECO:0000256" key="1">
    <source>
        <dbReference type="SAM" id="MobiDB-lite"/>
    </source>
</evidence>
<evidence type="ECO:0000313" key="3">
    <source>
        <dbReference type="Proteomes" id="UP001500879"/>
    </source>
</evidence>
<sequence>MRLPTGAKQKEPHLPWCEDAFMFAFAEHPRWIAASKAPMATAGPKAVREAVLRKVLSLPPAECRLLSGGSASTLSRTRCTWREPSAPRRTRRGRTMAPERCAIR</sequence>
<keyword evidence="3" id="KW-1185">Reference proteome</keyword>
<accession>A0ABN0YFV5</accession>
<comment type="caution">
    <text evidence="2">The sequence shown here is derived from an EMBL/GenBank/DDBJ whole genome shotgun (WGS) entry which is preliminary data.</text>
</comment>
<organism evidence="2 3">
    <name type="scientific">Streptomyces luteireticuli</name>
    <dbReference type="NCBI Taxonomy" id="173858"/>
    <lineage>
        <taxon>Bacteria</taxon>
        <taxon>Bacillati</taxon>
        <taxon>Actinomycetota</taxon>
        <taxon>Actinomycetes</taxon>
        <taxon>Kitasatosporales</taxon>
        <taxon>Streptomycetaceae</taxon>
        <taxon>Streptomyces</taxon>
    </lineage>
</organism>
<dbReference type="EMBL" id="BAAABX010000010">
    <property type="protein sequence ID" value="GAA0392559.1"/>
    <property type="molecule type" value="Genomic_DNA"/>
</dbReference>
<evidence type="ECO:0000313" key="2">
    <source>
        <dbReference type="EMBL" id="GAA0392559.1"/>
    </source>
</evidence>
<name>A0ABN0YFV5_9ACTN</name>
<reference evidence="2 3" key="1">
    <citation type="journal article" date="2019" name="Int. J. Syst. Evol. Microbiol.">
        <title>The Global Catalogue of Microorganisms (GCM) 10K type strain sequencing project: providing services to taxonomists for standard genome sequencing and annotation.</title>
        <authorList>
            <consortium name="The Broad Institute Genomics Platform"/>
            <consortium name="The Broad Institute Genome Sequencing Center for Infectious Disease"/>
            <person name="Wu L."/>
            <person name="Ma J."/>
        </authorList>
    </citation>
    <scope>NUCLEOTIDE SEQUENCE [LARGE SCALE GENOMIC DNA]</scope>
    <source>
        <strain evidence="2 3">JCM 4788</strain>
    </source>
</reference>
<protein>
    <submittedName>
        <fullName evidence="2">Uncharacterized protein</fullName>
    </submittedName>
</protein>